<dbReference type="HOGENOM" id="CLU_2015428_0_0_1"/>
<name>K3UST4_FUSPC</name>
<dbReference type="KEGG" id="fpu:FPSE_04321"/>
<evidence type="ECO:0000313" key="1">
    <source>
        <dbReference type="EMBL" id="EKJ75546.1"/>
    </source>
</evidence>
<dbReference type="GeneID" id="20362939"/>
<evidence type="ECO:0000313" key="2">
    <source>
        <dbReference type="Proteomes" id="UP000007978"/>
    </source>
</evidence>
<proteinExistence type="predicted"/>
<gene>
    <name evidence="1" type="ORF">FPSE_04321</name>
</gene>
<sequence>MSTGYPTRYSRATLVTKFLTSTPQRIDQQFLGNKAGRVSKSGDPKTKTLSIHHRDRICEAGACFRLTLSCRHVSQSTPSVKPKTRVLVGKPRQRQIDAGSWACCPRSSGFGAQPELHAYHETD</sequence>
<dbReference type="Proteomes" id="UP000007978">
    <property type="component" value="Chromosome 4"/>
</dbReference>
<dbReference type="EMBL" id="AFNW01000085">
    <property type="protein sequence ID" value="EKJ75546.1"/>
    <property type="molecule type" value="Genomic_DNA"/>
</dbReference>
<comment type="caution">
    <text evidence="1">The sequence shown here is derived from an EMBL/GenBank/DDBJ whole genome shotgun (WGS) entry which is preliminary data.</text>
</comment>
<organism evidence="1 2">
    <name type="scientific">Fusarium pseudograminearum (strain CS3096)</name>
    <name type="common">Wheat and barley crown-rot fungus</name>
    <dbReference type="NCBI Taxonomy" id="1028729"/>
    <lineage>
        <taxon>Eukaryota</taxon>
        <taxon>Fungi</taxon>
        <taxon>Dikarya</taxon>
        <taxon>Ascomycota</taxon>
        <taxon>Pezizomycotina</taxon>
        <taxon>Sordariomycetes</taxon>
        <taxon>Hypocreomycetidae</taxon>
        <taxon>Hypocreales</taxon>
        <taxon>Nectriaceae</taxon>
        <taxon>Fusarium</taxon>
    </lineage>
</organism>
<protein>
    <submittedName>
        <fullName evidence="1">Uncharacterized protein</fullName>
    </submittedName>
</protein>
<keyword evidence="2" id="KW-1185">Reference proteome</keyword>
<accession>K3UST4</accession>
<dbReference type="AlphaFoldDB" id="K3UST4"/>
<reference evidence="1 2" key="1">
    <citation type="journal article" date="2012" name="PLoS Pathog.">
        <title>Comparative pathogenomics reveals horizontally acquired novel virulence genes in fungi infecting cereal hosts.</title>
        <authorList>
            <person name="Gardiner D.M."/>
            <person name="McDonald M.C."/>
            <person name="Covarelli L."/>
            <person name="Solomon P.S."/>
            <person name="Rusu A.G."/>
            <person name="Marshall M."/>
            <person name="Kazan K."/>
            <person name="Chakraborty S."/>
            <person name="McDonald B.A."/>
            <person name="Manners J.M."/>
        </authorList>
    </citation>
    <scope>NUCLEOTIDE SEQUENCE [LARGE SCALE GENOMIC DNA]</scope>
    <source>
        <strain evidence="1 2">CS3096</strain>
    </source>
</reference>
<dbReference type="RefSeq" id="XP_009255714.1">
    <property type="nucleotide sequence ID" value="XM_009257439.1"/>
</dbReference>